<dbReference type="AlphaFoldDB" id="W6NBF5"/>
<name>W6NBF5_HAECO</name>
<accession>W6NBF5</accession>
<dbReference type="EMBL" id="CAVP010055890">
    <property type="protein sequence ID" value="CDL94180.1"/>
    <property type="molecule type" value="Genomic_DNA"/>
</dbReference>
<evidence type="ECO:0000256" key="1">
    <source>
        <dbReference type="SAM" id="Coils"/>
    </source>
</evidence>
<keyword evidence="1" id="KW-0175">Coiled coil</keyword>
<reference evidence="3" key="1">
    <citation type="submission" date="2013-03" db="EMBL/GenBank/DDBJ databases">
        <authorList>
            <person name="Aslett M."/>
        </authorList>
    </citation>
    <scope>NUCLEOTIDE SEQUENCE [LARGE SCALE GENOMIC DNA]</scope>
    <source>
        <strain evidence="3">ISE/inbred ISE</strain>
    </source>
</reference>
<reference evidence="3" key="2">
    <citation type="submission" date="2013-05" db="EMBL/GenBank/DDBJ databases">
        <title>The genome and transcriptome of Haemonchus contortus: a key model parasite for drug and vaccine discovery.</title>
        <authorList>
            <person name="Laing R."/>
            <person name="Kikuchi T."/>
            <person name="Martinelli A."/>
            <person name="Tsai I.J."/>
            <person name="Beech R.N."/>
            <person name="Redman E."/>
            <person name="Holroyd N."/>
            <person name="Bartley D.J."/>
            <person name="Beasley H."/>
            <person name="Britton C."/>
            <person name="Curran D."/>
            <person name="Devaney E."/>
            <person name="Gilabert A."/>
            <person name="Jackson F."/>
            <person name="Hunt M."/>
            <person name="Johnston S."/>
            <person name="Kryukov I."/>
            <person name="Li K."/>
            <person name="Morrison A.A."/>
            <person name="Reid A.J."/>
            <person name="Sargison N."/>
            <person name="Saunders G."/>
            <person name="Wasmuth J.D."/>
            <person name="Wolstenholme A."/>
            <person name="Berriman M."/>
            <person name="Gilleard J.S."/>
            <person name="Cotton J.A."/>
        </authorList>
    </citation>
    <scope>NUCLEOTIDE SEQUENCE [LARGE SCALE GENOMIC DNA]</scope>
    <source>
        <strain evidence="3">ISE/inbred ISE</strain>
    </source>
</reference>
<sequence>MSGGVTESDLENFFGRRTWSSEQDSLRRTLSDQNSRGGRISSVANGIEQIGSFIEPRTLLGSGRNLIVTRSGQDYIVDTEDVRISIGVTTNPHATSNRSLVEKILRLEDELSRKSRIVEELQNENAMLRTRLETPMATHMANRSRQSVVLCSRCENIRTQGHDEDGPSPSCPRNDVDSAATHLVLAKRAQATRDTPAVERMETDSVRPKRAATLKIKSLAEPKLKGSLKHKDKGTGDHPTVIRWLASCDFSSVPDVDDLPSEIAGKTSSDYVVFDSVLVADHIEGDRDGYITALENLDSERWKRRHCRRTSAVILKTSTFNLTMRVSMKPLISRDCTKSKKQLNSGSLYVTQVEDVDGEEEDDVVDEMAE</sequence>
<evidence type="ECO:0000313" key="3">
    <source>
        <dbReference type="EMBL" id="CDL94180.1"/>
    </source>
</evidence>
<comment type="caution">
    <text evidence="3">The sequence shown here is derived from an EMBL/GenBank/DDBJ whole genome shotgun (WGS) entry which is preliminary data.</text>
</comment>
<gene>
    <name evidence="3" type="ORF">HCOI_00468000</name>
    <name evidence="2" type="ORF">HCOI_00468700</name>
</gene>
<protein>
    <submittedName>
        <fullName evidence="3">Uncharacterized protein</fullName>
    </submittedName>
</protein>
<dbReference type="EMBL" id="CAVP010055884">
    <property type="protein sequence ID" value="CDL94174.1"/>
    <property type="molecule type" value="Genomic_DNA"/>
</dbReference>
<proteinExistence type="predicted"/>
<evidence type="ECO:0000313" key="2">
    <source>
        <dbReference type="EMBL" id="CDL94174.1"/>
    </source>
</evidence>
<feature type="coiled-coil region" evidence="1">
    <location>
        <begin position="104"/>
        <end position="131"/>
    </location>
</feature>
<organism evidence="3">
    <name type="scientific">Haemonchus contortus</name>
    <name type="common">Barber pole worm</name>
    <dbReference type="NCBI Taxonomy" id="6289"/>
    <lineage>
        <taxon>Eukaryota</taxon>
        <taxon>Metazoa</taxon>
        <taxon>Ecdysozoa</taxon>
        <taxon>Nematoda</taxon>
        <taxon>Chromadorea</taxon>
        <taxon>Rhabditida</taxon>
        <taxon>Rhabditina</taxon>
        <taxon>Rhabditomorpha</taxon>
        <taxon>Strongyloidea</taxon>
        <taxon>Trichostrongylidae</taxon>
        <taxon>Haemonchus</taxon>
    </lineage>
</organism>